<dbReference type="OrthoDB" id="5720311at2"/>
<dbReference type="PANTHER" id="PTHR48207:SF3">
    <property type="entry name" value="SUCCINATE--HYDROXYMETHYLGLUTARATE COA-TRANSFERASE"/>
    <property type="match status" value="1"/>
</dbReference>
<dbReference type="InterPro" id="IPR044855">
    <property type="entry name" value="CoA-Trfase_III_dom3_sf"/>
</dbReference>
<dbReference type="RefSeq" id="WP_160737201.1">
    <property type="nucleotide sequence ID" value="NZ_WTYT01000006.1"/>
</dbReference>
<dbReference type="GO" id="GO:0008410">
    <property type="term" value="F:CoA-transferase activity"/>
    <property type="evidence" value="ECO:0007669"/>
    <property type="project" value="TreeGrafter"/>
</dbReference>
<proteinExistence type="predicted"/>
<organism evidence="2 3">
    <name type="scientific">Altericroceibacterium endophyticum</name>
    <dbReference type="NCBI Taxonomy" id="1808508"/>
    <lineage>
        <taxon>Bacteria</taxon>
        <taxon>Pseudomonadati</taxon>
        <taxon>Pseudomonadota</taxon>
        <taxon>Alphaproteobacteria</taxon>
        <taxon>Sphingomonadales</taxon>
        <taxon>Erythrobacteraceae</taxon>
        <taxon>Altericroceibacterium</taxon>
    </lineage>
</organism>
<sequence length="703" mass="74746">MKPLAGHKVAVLGNMADRPLARYLASLGAALDGDVANASFVIDDLGLENTAHLTIPESCVHVSVTPFGSGGPHSHWQGGELVASAMGGTLRLTGEPGQKPVKEAGDACTFHADMVGAAGAMAAHYARGRHGLGQHVDVSIQQVAMSRNVNGVLVWQFDRRKLDRAGGCIAYGKAKVQVVWKLADGWCFHALMTGRLGAPANQALSDWMDEAGIDNPMRGIDWLAYNRSTLAVETRAEWEAAMASFFAMKTKQDIATEGHRRGINACVVNEPADVLADEHLKARGFLETPDGLPARFANIRQSTDQNAAVGANSGTAPAIHTGDRPGPLSGVKVLDFAWALVGSITTKTLGDLGAEVVKIESRGRPDLSRLDVQVSASSAKSLDDKPWFAHLNSSKKSLTLNLKADGARDVLDPLIDWADVVAENFSPGTMAKLGLDYDSLAVRNPGIVMVSGSVYGQTGPMAKEWGVDGTGGALSGRTFLTGFPDGDPVIPGAVPYGDVIVPFVMAGHVAAALQNRRDTGHGCHIDASMYEICVQQMRDFLSRAKAGERPQRLGNADPSVLFQDVFPAAGDDRWVAISAFTAEQKDRLLAITGPDIAAWTAQREDHAIAAQLQEAGIAAGALQDCEDLLEKDPQIAAREALVMLNHAVLGPFGHIATPLRFSRDPMEPFRAPGMGEHAHEVARSISKLSETRIAELEKSGVFQ</sequence>
<accession>A0A6I4TA51</accession>
<gene>
    <name evidence="2" type="ORF">GRI91_13370</name>
</gene>
<comment type="caution">
    <text evidence="2">The sequence shown here is derived from an EMBL/GenBank/DDBJ whole genome shotgun (WGS) entry which is preliminary data.</text>
</comment>
<dbReference type="InterPro" id="IPR050483">
    <property type="entry name" value="CoA-transferase_III_domain"/>
</dbReference>
<evidence type="ECO:0000313" key="2">
    <source>
        <dbReference type="EMBL" id="MXO66750.1"/>
    </source>
</evidence>
<keyword evidence="1" id="KW-0808">Transferase</keyword>
<dbReference type="Pfam" id="PF02515">
    <property type="entry name" value="CoA_transf_3"/>
    <property type="match status" value="3"/>
</dbReference>
<dbReference type="InterPro" id="IPR003673">
    <property type="entry name" value="CoA-Trfase_fam_III"/>
</dbReference>
<reference evidence="2 3" key="1">
    <citation type="submission" date="2019-12" db="EMBL/GenBank/DDBJ databases">
        <title>Genomic-based taxomic classification of the family Erythrobacteraceae.</title>
        <authorList>
            <person name="Xu L."/>
        </authorList>
    </citation>
    <scope>NUCLEOTIDE SEQUENCE [LARGE SCALE GENOMIC DNA]</scope>
    <source>
        <strain evidence="2 3">LMG 29518</strain>
    </source>
</reference>
<dbReference type="Proteomes" id="UP000438476">
    <property type="component" value="Unassembled WGS sequence"/>
</dbReference>
<keyword evidence="3" id="KW-1185">Reference proteome</keyword>
<dbReference type="Gene3D" id="3.30.1540.10">
    <property type="entry name" value="formyl-coa transferase, domain 3"/>
    <property type="match status" value="3"/>
</dbReference>
<name>A0A6I4TA51_9SPHN</name>
<dbReference type="Gene3D" id="3.40.50.10540">
    <property type="entry name" value="Crotonobetainyl-coa:carnitine coa-transferase, domain 1"/>
    <property type="match status" value="3"/>
</dbReference>
<dbReference type="InterPro" id="IPR023606">
    <property type="entry name" value="CoA-Trfase_III_dom_1_sf"/>
</dbReference>
<protein>
    <recommendedName>
        <fullName evidence="4">CoA transferase</fullName>
    </recommendedName>
</protein>
<dbReference type="AlphaFoldDB" id="A0A6I4TA51"/>
<evidence type="ECO:0000256" key="1">
    <source>
        <dbReference type="ARBA" id="ARBA00022679"/>
    </source>
</evidence>
<dbReference type="SUPFAM" id="SSF89796">
    <property type="entry name" value="CoA-transferase family III (CaiB/BaiF)"/>
    <property type="match status" value="2"/>
</dbReference>
<dbReference type="EMBL" id="WTYT01000006">
    <property type="protein sequence ID" value="MXO66750.1"/>
    <property type="molecule type" value="Genomic_DNA"/>
</dbReference>
<evidence type="ECO:0000313" key="3">
    <source>
        <dbReference type="Proteomes" id="UP000438476"/>
    </source>
</evidence>
<dbReference type="PANTHER" id="PTHR48207">
    <property type="entry name" value="SUCCINATE--HYDROXYMETHYLGLUTARATE COA-TRANSFERASE"/>
    <property type="match status" value="1"/>
</dbReference>
<evidence type="ECO:0008006" key="4">
    <source>
        <dbReference type="Google" id="ProtNLM"/>
    </source>
</evidence>